<dbReference type="OrthoDB" id="9847053at2"/>
<evidence type="ECO:0000313" key="3">
    <source>
        <dbReference type="Proteomes" id="UP000050331"/>
    </source>
</evidence>
<reference evidence="2 3" key="1">
    <citation type="submission" date="2016-01" db="EMBL/GenBank/DDBJ databases">
        <title>Complete genome sequence of strain Lentibacillus amyloliquefaciens LAM0015T isolated from saline sediment.</title>
        <authorList>
            <person name="Wang J.-L."/>
            <person name="He M.-X."/>
        </authorList>
    </citation>
    <scope>NUCLEOTIDE SEQUENCE [LARGE SCALE GENOMIC DNA]</scope>
    <source>
        <strain evidence="2 3">LAM0015</strain>
    </source>
</reference>
<dbReference type="AlphaFoldDB" id="A0A0U3W9E2"/>
<feature type="region of interest" description="Disordered" evidence="1">
    <location>
        <begin position="1"/>
        <end position="27"/>
    </location>
</feature>
<dbReference type="EMBL" id="CP013862">
    <property type="protein sequence ID" value="ALX49728.1"/>
    <property type="molecule type" value="Genomic_DNA"/>
</dbReference>
<accession>A0A0U3W9E2</accession>
<evidence type="ECO:0000313" key="2">
    <source>
        <dbReference type="EMBL" id="ALX49728.1"/>
    </source>
</evidence>
<dbReference type="Proteomes" id="UP000050331">
    <property type="component" value="Chromosome"/>
</dbReference>
<evidence type="ECO:0000256" key="1">
    <source>
        <dbReference type="SAM" id="MobiDB-lite"/>
    </source>
</evidence>
<protein>
    <submittedName>
        <fullName evidence="2">Uncharacterized protein</fullName>
    </submittedName>
</protein>
<name>A0A0U3W9E2_9BACI</name>
<organism evidence="2 3">
    <name type="scientific">Lentibacillus amyloliquefaciens</name>
    <dbReference type="NCBI Taxonomy" id="1472767"/>
    <lineage>
        <taxon>Bacteria</taxon>
        <taxon>Bacillati</taxon>
        <taxon>Bacillota</taxon>
        <taxon>Bacilli</taxon>
        <taxon>Bacillales</taxon>
        <taxon>Bacillaceae</taxon>
        <taxon>Lentibacillus</taxon>
    </lineage>
</organism>
<sequence>MKINASRLSDVCGSGQMLDRSQESTDARVGQTYTVHRLWEETGIAKSYQPCVNRILRGETEQRKIRKQ</sequence>
<keyword evidence="3" id="KW-1185">Reference proteome</keyword>
<dbReference type="KEGG" id="lao:AOX59_14790"/>
<gene>
    <name evidence="2" type="ORF">AOX59_14790</name>
</gene>
<proteinExistence type="predicted"/>
<dbReference type="RefSeq" id="WP_010529134.1">
    <property type="nucleotide sequence ID" value="NZ_CP013862.1"/>
</dbReference>